<gene>
    <name evidence="2" type="ORF">KI387_036818</name>
</gene>
<organism evidence="2 3">
    <name type="scientific">Taxus chinensis</name>
    <name type="common">Chinese yew</name>
    <name type="synonym">Taxus wallichiana var. chinensis</name>
    <dbReference type="NCBI Taxonomy" id="29808"/>
    <lineage>
        <taxon>Eukaryota</taxon>
        <taxon>Viridiplantae</taxon>
        <taxon>Streptophyta</taxon>
        <taxon>Embryophyta</taxon>
        <taxon>Tracheophyta</taxon>
        <taxon>Spermatophyta</taxon>
        <taxon>Pinopsida</taxon>
        <taxon>Pinidae</taxon>
        <taxon>Conifers II</taxon>
        <taxon>Cupressales</taxon>
        <taxon>Taxaceae</taxon>
        <taxon>Taxus</taxon>
    </lineage>
</organism>
<dbReference type="AlphaFoldDB" id="A0AA38FRJ7"/>
<dbReference type="Proteomes" id="UP000824469">
    <property type="component" value="Unassembled WGS sequence"/>
</dbReference>
<feature type="region of interest" description="Disordered" evidence="1">
    <location>
        <begin position="1"/>
        <end position="68"/>
    </location>
</feature>
<proteinExistence type="predicted"/>
<evidence type="ECO:0000313" key="2">
    <source>
        <dbReference type="EMBL" id="KAH9308907.1"/>
    </source>
</evidence>
<feature type="compositionally biased region" description="Basic and acidic residues" evidence="1">
    <location>
        <begin position="51"/>
        <end position="68"/>
    </location>
</feature>
<accession>A0AA38FRJ7</accession>
<name>A0AA38FRJ7_TAXCH</name>
<protein>
    <submittedName>
        <fullName evidence="2">Uncharacterized protein</fullName>
    </submittedName>
</protein>
<sequence length="68" mass="7563">IAATLAHSGEKDELIDQESDSREDARDEIEEDLVGEDLEDEGFGVGNGEVDQAKEEESDPEWHDSQDM</sequence>
<feature type="non-terminal residue" evidence="2">
    <location>
        <position position="1"/>
    </location>
</feature>
<comment type="caution">
    <text evidence="2">The sequence shown here is derived from an EMBL/GenBank/DDBJ whole genome shotgun (WGS) entry which is preliminary data.</text>
</comment>
<feature type="compositionally biased region" description="Basic and acidic residues" evidence="1">
    <location>
        <begin position="8"/>
        <end position="25"/>
    </location>
</feature>
<dbReference type="EMBL" id="JAHRHJ020000007">
    <property type="protein sequence ID" value="KAH9308907.1"/>
    <property type="molecule type" value="Genomic_DNA"/>
</dbReference>
<keyword evidence="3" id="KW-1185">Reference proteome</keyword>
<feature type="compositionally biased region" description="Acidic residues" evidence="1">
    <location>
        <begin position="26"/>
        <end position="42"/>
    </location>
</feature>
<evidence type="ECO:0000313" key="3">
    <source>
        <dbReference type="Proteomes" id="UP000824469"/>
    </source>
</evidence>
<feature type="non-terminal residue" evidence="2">
    <location>
        <position position="68"/>
    </location>
</feature>
<evidence type="ECO:0000256" key="1">
    <source>
        <dbReference type="SAM" id="MobiDB-lite"/>
    </source>
</evidence>
<reference evidence="2 3" key="1">
    <citation type="journal article" date="2021" name="Nat. Plants">
        <title>The Taxus genome provides insights into paclitaxel biosynthesis.</title>
        <authorList>
            <person name="Xiong X."/>
            <person name="Gou J."/>
            <person name="Liao Q."/>
            <person name="Li Y."/>
            <person name="Zhou Q."/>
            <person name="Bi G."/>
            <person name="Li C."/>
            <person name="Du R."/>
            <person name="Wang X."/>
            <person name="Sun T."/>
            <person name="Guo L."/>
            <person name="Liang H."/>
            <person name="Lu P."/>
            <person name="Wu Y."/>
            <person name="Zhang Z."/>
            <person name="Ro D.K."/>
            <person name="Shang Y."/>
            <person name="Huang S."/>
            <person name="Yan J."/>
        </authorList>
    </citation>
    <scope>NUCLEOTIDE SEQUENCE [LARGE SCALE GENOMIC DNA]</scope>
    <source>
        <strain evidence="2">Ta-2019</strain>
    </source>
</reference>